<dbReference type="GO" id="GO:1903108">
    <property type="term" value="P:regulation of mitochondrial transcription"/>
    <property type="evidence" value="ECO:0007669"/>
    <property type="project" value="TreeGrafter"/>
</dbReference>
<name>C1LF40_SCHJA</name>
<feature type="compositionally biased region" description="Acidic residues" evidence="1">
    <location>
        <begin position="63"/>
        <end position="77"/>
    </location>
</feature>
<evidence type="ECO:0000313" key="3">
    <source>
        <dbReference type="EMBL" id="CAX73318.1"/>
    </source>
</evidence>
<keyword evidence="3" id="KW-0436">Ligase</keyword>
<dbReference type="Pfam" id="PF25818">
    <property type="entry name" value="MTRES1_C"/>
    <property type="match status" value="1"/>
</dbReference>
<dbReference type="GO" id="GO:0005739">
    <property type="term" value="C:mitochondrion"/>
    <property type="evidence" value="ECO:0007669"/>
    <property type="project" value="TreeGrafter"/>
</dbReference>
<protein>
    <submittedName>
        <fullName evidence="3">Asparaginyl-tRNA synthetase</fullName>
        <ecNumber evidence="3">6.1.1.22</ecNumber>
    </submittedName>
</protein>
<dbReference type="GO" id="GO:0004816">
    <property type="term" value="F:asparagine-tRNA ligase activity"/>
    <property type="evidence" value="ECO:0007669"/>
    <property type="project" value="UniProtKB-EC"/>
</dbReference>
<dbReference type="AlphaFoldDB" id="C1LF40"/>
<dbReference type="PANTHER" id="PTHR13633">
    <property type="entry name" value="MITOCHONDRIAL TRANSCRIPTION RESCUE FACTOR 1"/>
    <property type="match status" value="1"/>
</dbReference>
<dbReference type="PANTHER" id="PTHR13633:SF3">
    <property type="entry name" value="MITOCHONDRIAL TRANSCRIPTION RESCUE FACTOR 1"/>
    <property type="match status" value="1"/>
</dbReference>
<reference evidence="3" key="1">
    <citation type="journal article" date="2009" name="Nature">
        <title>The Schistosoma japonicum genome reveals features of host-parasite interplay.</title>
        <authorList>
            <person name="Liu F."/>
            <person name="Zhou Y."/>
            <person name="Wang Z.Q."/>
            <person name="Lu G."/>
            <person name="Zheng H."/>
            <person name="Brindley P.J."/>
            <person name="McManus D.P."/>
            <person name="Blair D."/>
            <person name="Zhang Q.H."/>
            <person name="Zhong Y."/>
            <person name="Wang S."/>
            <person name="Han Z.G."/>
            <person name="Chen Z."/>
        </authorList>
    </citation>
    <scope>NUCLEOTIDE SEQUENCE</scope>
    <source>
        <strain evidence="3">Anhui</strain>
    </source>
</reference>
<evidence type="ECO:0000256" key="1">
    <source>
        <dbReference type="SAM" id="MobiDB-lite"/>
    </source>
</evidence>
<organism evidence="3">
    <name type="scientific">Schistosoma japonicum</name>
    <name type="common">Blood fluke</name>
    <dbReference type="NCBI Taxonomy" id="6182"/>
    <lineage>
        <taxon>Eukaryota</taxon>
        <taxon>Metazoa</taxon>
        <taxon>Spiralia</taxon>
        <taxon>Lophotrochozoa</taxon>
        <taxon>Platyhelminthes</taxon>
        <taxon>Trematoda</taxon>
        <taxon>Digenea</taxon>
        <taxon>Strigeidida</taxon>
        <taxon>Schistosomatoidea</taxon>
        <taxon>Schistosomatidae</taxon>
        <taxon>Schistosoma</taxon>
    </lineage>
</organism>
<proteinExistence type="evidence at transcript level"/>
<keyword evidence="3" id="KW-0030">Aminoacyl-tRNA synthetase</keyword>
<sequence length="192" mass="22428">MHPCWGLFGLALRISLYKGPNGLLKSYSYVNRISAQKTFPIYLISFQKHTGRGRNDTERNSDSSDDEPFDDDYENDEDELEDPYYMEDMTFSPNFRQISSNVKSLRFDKIIRVGLDITRSVADNTFFSSRFRLNGAKLLKMGTTVYVGDKLDMIIDDTEEPVGKRVRVLDIKQLRQNNYKISLRCWRNQVRL</sequence>
<dbReference type="InterPro" id="IPR057896">
    <property type="entry name" value="MTRES1_C"/>
</dbReference>
<dbReference type="GO" id="GO:0003723">
    <property type="term" value="F:RNA binding"/>
    <property type="evidence" value="ECO:0007669"/>
    <property type="project" value="TreeGrafter"/>
</dbReference>
<accession>C1LF40</accession>
<feature type="domain" description="Mitochondrial transcription rescue factor 1 C-terminal" evidence="2">
    <location>
        <begin position="99"/>
        <end position="188"/>
    </location>
</feature>
<evidence type="ECO:0000259" key="2">
    <source>
        <dbReference type="Pfam" id="PF25818"/>
    </source>
</evidence>
<feature type="compositionally biased region" description="Basic and acidic residues" evidence="1">
    <location>
        <begin position="53"/>
        <end position="62"/>
    </location>
</feature>
<feature type="region of interest" description="Disordered" evidence="1">
    <location>
        <begin position="51"/>
        <end position="77"/>
    </location>
</feature>
<dbReference type="EC" id="6.1.1.22" evidence="3"/>
<reference evidence="3" key="2">
    <citation type="submission" date="2009-03" db="EMBL/GenBank/DDBJ databases">
        <authorList>
            <person name="Gang L."/>
        </authorList>
    </citation>
    <scope>NUCLEOTIDE SEQUENCE</scope>
    <source>
        <strain evidence="3">Anhui</strain>
    </source>
</reference>
<dbReference type="EMBL" id="FN317587">
    <property type="protein sequence ID" value="CAX73318.1"/>
    <property type="molecule type" value="mRNA"/>
</dbReference>